<dbReference type="GO" id="GO:0005634">
    <property type="term" value="C:nucleus"/>
    <property type="evidence" value="ECO:0007669"/>
    <property type="project" value="TreeGrafter"/>
</dbReference>
<proteinExistence type="predicted"/>
<gene>
    <name evidence="3" type="ORF">Cni_G11036</name>
</gene>
<feature type="domain" description="VQ" evidence="2">
    <location>
        <begin position="74"/>
        <end position="100"/>
    </location>
</feature>
<evidence type="ECO:0000256" key="1">
    <source>
        <dbReference type="SAM" id="MobiDB-lite"/>
    </source>
</evidence>
<evidence type="ECO:0000313" key="4">
    <source>
        <dbReference type="Proteomes" id="UP001327560"/>
    </source>
</evidence>
<dbReference type="AlphaFoldDB" id="A0AAQ3K5B1"/>
<feature type="compositionally biased region" description="Pro residues" evidence="1">
    <location>
        <begin position="49"/>
        <end position="58"/>
    </location>
</feature>
<feature type="compositionally biased region" description="Basic and acidic residues" evidence="1">
    <location>
        <begin position="1"/>
        <end position="15"/>
    </location>
</feature>
<sequence length="233" mass="24725">MDPSDPRPSPRRELQGPRPAPLRVSRDSHKIKKPPVAPPHHHYHHPAAELPPRPPLPQQPTQSHHRDPVIIYSVSPKIIHAKPSEFMTLVQRLTGPDSASADAPLPSPGGALSPAARIASFEASPRASARAASVAVDGQLGIVGGEPALDRPAPFPGILSPVPASLPPISPSLFSPSFDLSFLFELSPVFSNKNTNNSSSSTFLGSPSNNLLSTPIVPSPGAFYDLFSQFPDL</sequence>
<evidence type="ECO:0000313" key="3">
    <source>
        <dbReference type="EMBL" id="WOL02317.1"/>
    </source>
</evidence>
<feature type="region of interest" description="Disordered" evidence="1">
    <location>
        <begin position="1"/>
        <end position="65"/>
    </location>
</feature>
<dbReference type="InterPro" id="IPR008889">
    <property type="entry name" value="VQ"/>
</dbReference>
<protein>
    <submittedName>
        <fullName evidence="3">Protein MKS1-like</fullName>
    </submittedName>
</protein>
<dbReference type="InterPro" id="IPR039607">
    <property type="entry name" value="VQ_8/17/18/20/21/25"/>
</dbReference>
<keyword evidence="4" id="KW-1185">Reference proteome</keyword>
<accession>A0AAQ3K5B1</accession>
<dbReference type="EMBL" id="CP136892">
    <property type="protein sequence ID" value="WOL02317.1"/>
    <property type="molecule type" value="Genomic_DNA"/>
</dbReference>
<name>A0AAQ3K5B1_9LILI</name>
<evidence type="ECO:0000259" key="2">
    <source>
        <dbReference type="Pfam" id="PF05678"/>
    </source>
</evidence>
<dbReference type="Pfam" id="PF05678">
    <property type="entry name" value="VQ"/>
    <property type="match status" value="1"/>
</dbReference>
<dbReference type="PANTHER" id="PTHR33143:SF6">
    <property type="entry name" value="OS08G0102900 PROTEIN"/>
    <property type="match status" value="1"/>
</dbReference>
<feature type="compositionally biased region" description="Basic residues" evidence="1">
    <location>
        <begin position="29"/>
        <end position="45"/>
    </location>
</feature>
<dbReference type="PANTHER" id="PTHR33143">
    <property type="entry name" value="F16F4.1 PROTEIN-RELATED"/>
    <property type="match status" value="1"/>
</dbReference>
<organism evidence="3 4">
    <name type="scientific">Canna indica</name>
    <name type="common">Indian-shot</name>
    <dbReference type="NCBI Taxonomy" id="4628"/>
    <lineage>
        <taxon>Eukaryota</taxon>
        <taxon>Viridiplantae</taxon>
        <taxon>Streptophyta</taxon>
        <taxon>Embryophyta</taxon>
        <taxon>Tracheophyta</taxon>
        <taxon>Spermatophyta</taxon>
        <taxon>Magnoliopsida</taxon>
        <taxon>Liliopsida</taxon>
        <taxon>Zingiberales</taxon>
        <taxon>Cannaceae</taxon>
        <taxon>Canna</taxon>
    </lineage>
</organism>
<dbReference type="Proteomes" id="UP001327560">
    <property type="component" value="Chromosome 3"/>
</dbReference>
<reference evidence="3 4" key="1">
    <citation type="submission" date="2023-10" db="EMBL/GenBank/DDBJ databases">
        <title>Chromosome-scale genome assembly provides insights into flower coloration mechanisms of Canna indica.</title>
        <authorList>
            <person name="Li C."/>
        </authorList>
    </citation>
    <scope>NUCLEOTIDE SEQUENCE [LARGE SCALE GENOMIC DNA]</scope>
    <source>
        <tissue evidence="3">Flower</tissue>
    </source>
</reference>